<proteinExistence type="predicted"/>
<dbReference type="Pfam" id="PF20376">
    <property type="entry name" value="DUF6671"/>
    <property type="match status" value="1"/>
</dbReference>
<sequence length="278" mass="30560">MFAGRKLLIVTKHSKETVMAPLLEQGLGVECVVASGFDTDLLGTFAGEIERQHDPLTTAREKCNRAMDMLGYDLAIASEGSFGPHPSIFFASADDELVLLADRKNGLEIKARELSVDTNFNGKTIKSISELKDFAAMAKFPTHALILKKAEGNLTDMVKGITDEALLTQTFSRFYSQYGSAYAETDMRAMHNPTRMAVIATAVRKLVEKALTLCPVCQTPGYGVTEIRTGLPCSLCGYPTKSVLSHIYQCAKCFHSDELYYPNSVKTEDPMYCDICNP</sequence>
<feature type="domain" description="DUF6671" evidence="1">
    <location>
        <begin position="62"/>
        <end position="278"/>
    </location>
</feature>
<evidence type="ECO:0000259" key="1">
    <source>
        <dbReference type="Pfam" id="PF20376"/>
    </source>
</evidence>
<reference evidence="2 3" key="1">
    <citation type="submission" date="2017-07" db="EMBL/GenBank/DDBJ databases">
        <title>Flavobacterium cyanobacteriorum sp. nov., isolated from cyanobacterial aggregates in a eutrophic lake.</title>
        <authorList>
            <person name="Cai H."/>
        </authorList>
    </citation>
    <scope>NUCLEOTIDE SEQUENCE [LARGE SCALE GENOMIC DNA]</scope>
    <source>
        <strain evidence="2 3">TH021</strain>
    </source>
</reference>
<name>A0A255YSS4_9FLAO</name>
<dbReference type="AlphaFoldDB" id="A0A255YSS4"/>
<dbReference type="OrthoDB" id="9793837at2"/>
<accession>A0A255YSS4</accession>
<evidence type="ECO:0000313" key="3">
    <source>
        <dbReference type="Proteomes" id="UP000216605"/>
    </source>
</evidence>
<keyword evidence="3" id="KW-1185">Reference proteome</keyword>
<dbReference type="InterPro" id="IPR046612">
    <property type="entry name" value="DUF6671"/>
</dbReference>
<comment type="caution">
    <text evidence="2">The sequence shown here is derived from an EMBL/GenBank/DDBJ whole genome shotgun (WGS) entry which is preliminary data.</text>
</comment>
<protein>
    <recommendedName>
        <fullName evidence="1">DUF6671 domain-containing protein</fullName>
    </recommendedName>
</protein>
<dbReference type="Proteomes" id="UP000216605">
    <property type="component" value="Unassembled WGS sequence"/>
</dbReference>
<gene>
    <name evidence="2" type="ORF">CHU92_14175</name>
</gene>
<evidence type="ECO:0000313" key="2">
    <source>
        <dbReference type="EMBL" id="OYQ32231.1"/>
    </source>
</evidence>
<organism evidence="2 3">
    <name type="scientific">Flavobacterium cyanobacteriorum</name>
    <dbReference type="NCBI Taxonomy" id="2022802"/>
    <lineage>
        <taxon>Bacteria</taxon>
        <taxon>Pseudomonadati</taxon>
        <taxon>Bacteroidota</taxon>
        <taxon>Flavobacteriia</taxon>
        <taxon>Flavobacteriales</taxon>
        <taxon>Flavobacteriaceae</taxon>
        <taxon>Flavobacterium</taxon>
    </lineage>
</organism>
<dbReference type="EMBL" id="NOXV01000303">
    <property type="protein sequence ID" value="OYQ32231.1"/>
    <property type="molecule type" value="Genomic_DNA"/>
</dbReference>
<dbReference type="RefSeq" id="WP_094416695.1">
    <property type="nucleotide sequence ID" value="NZ_NOXV01000303.1"/>
</dbReference>